<organism evidence="3 4">
    <name type="scientific">Billgrantia aerodenitrificans</name>
    <dbReference type="NCBI Taxonomy" id="2733483"/>
    <lineage>
        <taxon>Bacteria</taxon>
        <taxon>Pseudomonadati</taxon>
        <taxon>Pseudomonadota</taxon>
        <taxon>Gammaproteobacteria</taxon>
        <taxon>Oceanospirillales</taxon>
        <taxon>Halomonadaceae</taxon>
        <taxon>Billgrantia</taxon>
    </lineage>
</organism>
<dbReference type="EMBL" id="JABFTV010000002">
    <property type="protein sequence ID" value="MCE8023372.1"/>
    <property type="molecule type" value="Genomic_DNA"/>
</dbReference>
<feature type="transmembrane region" description="Helical" evidence="1">
    <location>
        <begin position="155"/>
        <end position="187"/>
    </location>
</feature>
<keyword evidence="1" id="KW-1133">Transmembrane helix</keyword>
<feature type="transmembrane region" description="Helical" evidence="1">
    <location>
        <begin position="476"/>
        <end position="499"/>
    </location>
</feature>
<accession>A0ABS9ANR1</accession>
<reference evidence="3 4" key="1">
    <citation type="journal article" date="2021" name="Front. Microbiol.">
        <title>Aerobic Denitrification and Heterotrophic Sulfur Oxidation in the Genus Halomonas Revealed by Six Novel Species Characterizations and Genome-Based Analysis.</title>
        <authorList>
            <person name="Wang L."/>
            <person name="Shao Z."/>
        </authorList>
    </citation>
    <scope>NUCLEOTIDE SEQUENCE [LARGE SCALE GENOMIC DNA]</scope>
    <source>
        <strain evidence="3 4">MCCC 1A11058</strain>
    </source>
</reference>
<dbReference type="PANTHER" id="PTHR35342">
    <property type="entry name" value="TRICARBOXYLIC TRANSPORT PROTEIN"/>
    <property type="match status" value="1"/>
</dbReference>
<feature type="transmembrane region" description="Helical" evidence="1">
    <location>
        <begin position="69"/>
        <end position="92"/>
    </location>
</feature>
<name>A0ABS9ANR1_9GAMM</name>
<evidence type="ECO:0000256" key="1">
    <source>
        <dbReference type="SAM" id="Phobius"/>
    </source>
</evidence>
<gene>
    <name evidence="3" type="ORF">HOP59_04430</name>
</gene>
<dbReference type="PANTHER" id="PTHR35342:SF5">
    <property type="entry name" value="TRICARBOXYLIC TRANSPORT PROTEIN"/>
    <property type="match status" value="1"/>
</dbReference>
<feature type="transmembrane region" description="Helical" evidence="1">
    <location>
        <begin position="28"/>
        <end position="57"/>
    </location>
</feature>
<evidence type="ECO:0000313" key="4">
    <source>
        <dbReference type="Proteomes" id="UP001320272"/>
    </source>
</evidence>
<sequence>MELGPTRGGSGPVELFQYLPQVLSGWNLMILIVGTMVGLLLGATPGLSPTMAVALLIPFTFQMDATSGLILLGVLYTATVAGGAVSAILVNIPGAPANIATMLDGHPMARNGRATEALHYCFISSGVGGVIGVLVLIFFTPLLADFALRFGPSELFWIAILGITVIGSLGSTSVLKGLLAGAVGVWISLIGFNPVAGTERFVFTDHLQGGVTIIPALIGLFAIPQVFQMVEDARRGRGEEAFGMEQRPVWASVVYNLSKIRALSIGSVVGTLVGLIPGAGGQIAGLIAYDQNKKLSKHPERFGKGEPEGVVTSESANNSMVGASLVPMLSLGIPGSPTAAVLLGGLLIQGLFPGPDLFTEHASVAWTFMGALLVSQVLMVIFGLYISRFSRYVIRIPKHHMAAAVAVLAVFGTYSVQNSVSDVIIMMTMGCAMYFAMRFGFGPGPVVLGIILGPIAETNFLQGQMLGQAMDGTFHYFFTGGINMFLIALCVLSIGYSIIAELKVRSRQRSQSPGRTVEVKS</sequence>
<evidence type="ECO:0000313" key="3">
    <source>
        <dbReference type="EMBL" id="MCE8023372.1"/>
    </source>
</evidence>
<feature type="transmembrane region" description="Helical" evidence="1">
    <location>
        <begin position="207"/>
        <end position="227"/>
    </location>
</feature>
<proteinExistence type="predicted"/>
<keyword evidence="1" id="KW-0472">Membrane</keyword>
<feature type="transmembrane region" description="Helical" evidence="1">
    <location>
        <begin position="435"/>
        <end position="456"/>
    </location>
</feature>
<keyword evidence="1" id="KW-0812">Transmembrane</keyword>
<comment type="caution">
    <text evidence="3">The sequence shown here is derived from an EMBL/GenBank/DDBJ whole genome shotgun (WGS) entry which is preliminary data.</text>
</comment>
<feature type="transmembrane region" description="Helical" evidence="1">
    <location>
        <begin position="364"/>
        <end position="386"/>
    </location>
</feature>
<feature type="domain" description="DUF112" evidence="2">
    <location>
        <begin position="28"/>
        <end position="448"/>
    </location>
</feature>
<keyword evidence="4" id="KW-1185">Reference proteome</keyword>
<dbReference type="InterPro" id="IPR002823">
    <property type="entry name" value="DUF112_TM"/>
</dbReference>
<dbReference type="Pfam" id="PF01970">
    <property type="entry name" value="TctA"/>
    <property type="match status" value="1"/>
</dbReference>
<evidence type="ECO:0000259" key="2">
    <source>
        <dbReference type="Pfam" id="PF01970"/>
    </source>
</evidence>
<protein>
    <submittedName>
        <fullName evidence="3">Tripartite tricarboxylate transporter permease</fullName>
    </submittedName>
</protein>
<feature type="transmembrane region" description="Helical" evidence="1">
    <location>
        <begin position="329"/>
        <end position="352"/>
    </location>
</feature>
<feature type="transmembrane region" description="Helical" evidence="1">
    <location>
        <begin position="117"/>
        <end position="143"/>
    </location>
</feature>
<dbReference type="Proteomes" id="UP001320272">
    <property type="component" value="Unassembled WGS sequence"/>
</dbReference>